<name>A0ABY8W4Y7_9MYCO</name>
<feature type="transmembrane region" description="Helical" evidence="1">
    <location>
        <begin position="310"/>
        <end position="328"/>
    </location>
</feature>
<protein>
    <submittedName>
        <fullName evidence="2">Low temperature requirement protein A</fullName>
    </submittedName>
</protein>
<feature type="transmembrane region" description="Helical" evidence="1">
    <location>
        <begin position="48"/>
        <end position="69"/>
    </location>
</feature>
<feature type="transmembrane region" description="Helical" evidence="1">
    <location>
        <begin position="242"/>
        <end position="266"/>
    </location>
</feature>
<feature type="transmembrane region" description="Helical" evidence="1">
    <location>
        <begin position="81"/>
        <end position="101"/>
    </location>
</feature>
<feature type="transmembrane region" description="Helical" evidence="1">
    <location>
        <begin position="209"/>
        <end position="230"/>
    </location>
</feature>
<feature type="transmembrane region" description="Helical" evidence="1">
    <location>
        <begin position="278"/>
        <end position="298"/>
    </location>
</feature>
<sequence>MSGRDPHESNRVATPLELLFDLTFVIAFGVAAAQFAHSLAAGHVESGLISFTFATFSVCWAWINFSWFASAYDTDDWVYRLTTMLQMVGVLVLALGIPQVFSSIADGAHVDNRVLVGGYVVMRVAMVIQWLRAASQDPARKSACLTYAATITVAQIGWIAIAVVNTTVGVTFVLFALMVAIEVSGPLIAEKHKGGTPWHAHHIAERNGLLTIIALGEGVVGTVASLSAMVAEHGWTTDAALVAVAGTGLTFGLWWVYFVVPSAHLLHDHRERSFGYGYLHIAVFGSIVATGAGLHAAADAIQHHSALDPVATVLAVAVPVGAYVGAVYGTYQLLTRAWDGFYTVIVVVALSVLGGAVALASAGVSVPVCLLVVMAAPAVVVIGYESLGHQRTNAALARGRNLADS</sequence>
<evidence type="ECO:0000313" key="2">
    <source>
        <dbReference type="EMBL" id="WIM90250.1"/>
    </source>
</evidence>
<evidence type="ECO:0000313" key="3">
    <source>
        <dbReference type="Proteomes" id="UP001236585"/>
    </source>
</evidence>
<dbReference type="Pfam" id="PF06772">
    <property type="entry name" value="LtrA"/>
    <property type="match status" value="1"/>
</dbReference>
<organism evidence="2 3">
    <name type="scientific">Candidatus Mycobacterium wuenschmannii</name>
    <dbReference type="NCBI Taxonomy" id="3027808"/>
    <lineage>
        <taxon>Bacteria</taxon>
        <taxon>Bacillati</taxon>
        <taxon>Actinomycetota</taxon>
        <taxon>Actinomycetes</taxon>
        <taxon>Mycobacteriales</taxon>
        <taxon>Mycobacteriaceae</taxon>
        <taxon>Mycobacterium</taxon>
    </lineage>
</organism>
<feature type="transmembrane region" description="Helical" evidence="1">
    <location>
        <begin position="143"/>
        <end position="164"/>
    </location>
</feature>
<proteinExistence type="predicted"/>
<dbReference type="RefSeq" id="WP_285191011.1">
    <property type="nucleotide sequence ID" value="NZ_CP126981.1"/>
</dbReference>
<evidence type="ECO:0000256" key="1">
    <source>
        <dbReference type="SAM" id="Phobius"/>
    </source>
</evidence>
<dbReference type="PANTHER" id="PTHR36840">
    <property type="entry name" value="BLL5714 PROTEIN"/>
    <property type="match status" value="1"/>
</dbReference>
<keyword evidence="1" id="KW-0472">Membrane</keyword>
<feature type="transmembrane region" description="Helical" evidence="1">
    <location>
        <begin position="113"/>
        <end position="131"/>
    </location>
</feature>
<feature type="transmembrane region" description="Helical" evidence="1">
    <location>
        <begin position="340"/>
        <end position="359"/>
    </location>
</feature>
<dbReference type="Proteomes" id="UP001236585">
    <property type="component" value="Chromosome"/>
</dbReference>
<feature type="transmembrane region" description="Helical" evidence="1">
    <location>
        <begin position="12"/>
        <end position="36"/>
    </location>
</feature>
<keyword evidence="3" id="KW-1185">Reference proteome</keyword>
<reference evidence="2 3" key="1">
    <citation type="journal article" date="2023" name="Microbiol. Resour. Announc.">
        <title>Complete Genome Sequence of Mycobacterium wuenschmanii, a novel Nontuberculous Mycobacterium Isolated from a captive population of Amazon Milk Frogs.</title>
        <authorList>
            <person name="Hicks J."/>
            <person name="Zeineldin M."/>
            <person name="Ward H."/>
            <person name="Wuenschmann A."/>
            <person name="Camp P."/>
            <person name="Farrell D."/>
            <person name="Lehman K."/>
            <person name="Thacker T."/>
            <person name="Cuthbert E."/>
        </authorList>
    </citation>
    <scope>NUCLEOTIDE SEQUENCE [LARGE SCALE GENOMIC DNA]</scope>
    <source>
        <strain evidence="2 3">Wuenschmanii</strain>
    </source>
</reference>
<dbReference type="EMBL" id="CP126981">
    <property type="protein sequence ID" value="WIM90250.1"/>
    <property type="molecule type" value="Genomic_DNA"/>
</dbReference>
<accession>A0ABY8W4Y7</accession>
<keyword evidence="1" id="KW-0812">Transmembrane</keyword>
<keyword evidence="1" id="KW-1133">Transmembrane helix</keyword>
<dbReference type="PANTHER" id="PTHR36840:SF1">
    <property type="entry name" value="BLL5714 PROTEIN"/>
    <property type="match status" value="1"/>
</dbReference>
<gene>
    <name evidence="2" type="ORF">PT015_08965</name>
</gene>
<feature type="transmembrane region" description="Helical" evidence="1">
    <location>
        <begin position="170"/>
        <end position="189"/>
    </location>
</feature>
<dbReference type="InterPro" id="IPR010640">
    <property type="entry name" value="Low_temperature_requirement_A"/>
</dbReference>
<feature type="transmembrane region" description="Helical" evidence="1">
    <location>
        <begin position="365"/>
        <end position="384"/>
    </location>
</feature>